<dbReference type="CDD" id="cd11445">
    <property type="entry name" value="bHLH_AtPIF_like"/>
    <property type="match status" value="1"/>
</dbReference>
<dbReference type="PANTHER" id="PTHR46807:SF8">
    <property type="entry name" value="TRANSCRIPTION FACTOR PIF1-LIKE ISOFORM X2"/>
    <property type="match status" value="1"/>
</dbReference>
<evidence type="ECO:0000259" key="6">
    <source>
        <dbReference type="PROSITE" id="PS50888"/>
    </source>
</evidence>
<dbReference type="Proteomes" id="UP001318860">
    <property type="component" value="Unassembled WGS sequence"/>
</dbReference>
<feature type="compositionally biased region" description="Acidic residues" evidence="5">
    <location>
        <begin position="266"/>
        <end position="279"/>
    </location>
</feature>
<dbReference type="InterPro" id="IPR044273">
    <property type="entry name" value="PIF3-like"/>
</dbReference>
<dbReference type="PROSITE" id="PS50888">
    <property type="entry name" value="BHLH"/>
    <property type="match status" value="1"/>
</dbReference>
<evidence type="ECO:0000313" key="7">
    <source>
        <dbReference type="EMBL" id="KAK6164319.1"/>
    </source>
</evidence>
<dbReference type="SMART" id="SM00353">
    <property type="entry name" value="HLH"/>
    <property type="match status" value="1"/>
</dbReference>
<feature type="compositionally biased region" description="Basic and acidic residues" evidence="5">
    <location>
        <begin position="305"/>
        <end position="314"/>
    </location>
</feature>
<comment type="caution">
    <text evidence="7">The sequence shown here is derived from an EMBL/GenBank/DDBJ whole genome shotgun (WGS) entry which is preliminary data.</text>
</comment>
<gene>
    <name evidence="7" type="ORF">DH2020_001183</name>
</gene>
<dbReference type="InterPro" id="IPR011598">
    <property type="entry name" value="bHLH_dom"/>
</dbReference>
<reference evidence="7 8" key="1">
    <citation type="journal article" date="2021" name="Comput. Struct. Biotechnol. J.">
        <title>De novo genome assembly of the potent medicinal plant Rehmannia glutinosa using nanopore technology.</title>
        <authorList>
            <person name="Ma L."/>
            <person name="Dong C."/>
            <person name="Song C."/>
            <person name="Wang X."/>
            <person name="Zheng X."/>
            <person name="Niu Y."/>
            <person name="Chen S."/>
            <person name="Feng W."/>
        </authorList>
    </citation>
    <scope>NUCLEOTIDE SEQUENCE [LARGE SCALE GENOMIC DNA]</scope>
    <source>
        <strain evidence="7">DH-2019</strain>
    </source>
</reference>
<evidence type="ECO:0000256" key="4">
    <source>
        <dbReference type="ARBA" id="ARBA00023242"/>
    </source>
</evidence>
<comment type="subcellular location">
    <subcellularLocation>
        <location evidence="1">Nucleus</location>
    </subcellularLocation>
</comment>
<dbReference type="InterPro" id="IPR036638">
    <property type="entry name" value="HLH_DNA-bd_sf"/>
</dbReference>
<keyword evidence="3" id="KW-0804">Transcription</keyword>
<dbReference type="Gene3D" id="4.10.280.10">
    <property type="entry name" value="Helix-loop-helix DNA-binding domain"/>
    <property type="match status" value="1"/>
</dbReference>
<protein>
    <recommendedName>
        <fullName evidence="6">BHLH domain-containing protein</fullName>
    </recommendedName>
</protein>
<evidence type="ECO:0000256" key="1">
    <source>
        <dbReference type="ARBA" id="ARBA00004123"/>
    </source>
</evidence>
<feature type="compositionally biased region" description="Polar residues" evidence="5">
    <location>
        <begin position="227"/>
        <end position="241"/>
    </location>
</feature>
<feature type="region of interest" description="Disordered" evidence="5">
    <location>
        <begin position="165"/>
        <end position="195"/>
    </location>
</feature>
<name>A0ABR0XYY1_REHGL</name>
<evidence type="ECO:0000256" key="5">
    <source>
        <dbReference type="SAM" id="MobiDB-lite"/>
    </source>
</evidence>
<dbReference type="InterPro" id="IPR047265">
    <property type="entry name" value="PIF1-like_bHLH"/>
</dbReference>
<dbReference type="SUPFAM" id="SSF47459">
    <property type="entry name" value="HLH, helix-loop-helix DNA-binding domain"/>
    <property type="match status" value="1"/>
</dbReference>
<keyword evidence="8" id="KW-1185">Reference proteome</keyword>
<sequence length="488" mass="54014">MNDLVPDFHEIEDDYLIPNSSGFPDSKSLLHEDEIMELLWQNGQVVVRKSSQNKPPFVYGGRSGGDAVIPAVVREIRASGAEEPEQHLFMEEDEMASWLQYPDDSSFGHDLYEDLFCSSPPPEAPVTTTVAPPRAVAEIRPPPSQNPEIFPRLQNFTHFSRLSSKPRIEPVAKPSVTASKESTAAEPNVNPTVRLQSRFSHTVADRRAQVNTESGTVAAVRCELTLTSSPGASDSNFSASAVQRPPKQKAETSAAAEDRKRKGREADDDECQSEDDQFEGGEAKKQACGSASSSKRSRAAQVHNLSERRRRDRINEKMKALQELIPRSNKSDKASMLDEAIEYLKSLQLQIQMMSMGYGMVPMMHPGMQQYMPMMGMGMNMQMGMNPPMVPYPSMLPGSAMPNPAAFHLPQVPSPDPSRILASNNQTDPMLNSLVACNLNEQHVQNFANPYQQFLGPHQAQLPLPKASLIPKHRISHADATLMYIHLA</sequence>
<evidence type="ECO:0000256" key="3">
    <source>
        <dbReference type="ARBA" id="ARBA00023163"/>
    </source>
</evidence>
<dbReference type="Pfam" id="PF00010">
    <property type="entry name" value="HLH"/>
    <property type="match status" value="1"/>
</dbReference>
<feature type="region of interest" description="Disordered" evidence="5">
    <location>
        <begin position="227"/>
        <end position="314"/>
    </location>
</feature>
<organism evidence="7 8">
    <name type="scientific">Rehmannia glutinosa</name>
    <name type="common">Chinese foxglove</name>
    <dbReference type="NCBI Taxonomy" id="99300"/>
    <lineage>
        <taxon>Eukaryota</taxon>
        <taxon>Viridiplantae</taxon>
        <taxon>Streptophyta</taxon>
        <taxon>Embryophyta</taxon>
        <taxon>Tracheophyta</taxon>
        <taxon>Spermatophyta</taxon>
        <taxon>Magnoliopsida</taxon>
        <taxon>eudicotyledons</taxon>
        <taxon>Gunneridae</taxon>
        <taxon>Pentapetalae</taxon>
        <taxon>asterids</taxon>
        <taxon>lamiids</taxon>
        <taxon>Lamiales</taxon>
        <taxon>Orobanchaceae</taxon>
        <taxon>Rehmannieae</taxon>
        <taxon>Rehmannia</taxon>
    </lineage>
</organism>
<evidence type="ECO:0000256" key="2">
    <source>
        <dbReference type="ARBA" id="ARBA00023015"/>
    </source>
</evidence>
<proteinExistence type="predicted"/>
<accession>A0ABR0XYY1</accession>
<evidence type="ECO:0000313" key="8">
    <source>
        <dbReference type="Proteomes" id="UP001318860"/>
    </source>
</evidence>
<feature type="domain" description="BHLH" evidence="6">
    <location>
        <begin position="298"/>
        <end position="347"/>
    </location>
</feature>
<dbReference type="PANTHER" id="PTHR46807">
    <property type="entry name" value="TRANSCRIPTION FACTOR PIF3"/>
    <property type="match status" value="1"/>
</dbReference>
<keyword evidence="2" id="KW-0805">Transcription regulation</keyword>
<dbReference type="EMBL" id="JABTTQ020000001">
    <property type="protein sequence ID" value="KAK6164319.1"/>
    <property type="molecule type" value="Genomic_DNA"/>
</dbReference>
<keyword evidence="4" id="KW-0539">Nucleus</keyword>